<evidence type="ECO:0000313" key="10">
    <source>
        <dbReference type="EMBL" id="TSJ82943.1"/>
    </source>
</evidence>
<feature type="transmembrane region" description="Helical" evidence="8">
    <location>
        <begin position="298"/>
        <end position="327"/>
    </location>
</feature>
<evidence type="ECO:0000256" key="2">
    <source>
        <dbReference type="ARBA" id="ARBA00005236"/>
    </source>
</evidence>
<evidence type="ECO:0000313" key="11">
    <source>
        <dbReference type="Proteomes" id="UP000316508"/>
    </source>
</evidence>
<organism evidence="10 11">
    <name type="scientific">Bifidobacterium apousia</name>
    <dbReference type="NCBI Taxonomy" id="2750996"/>
    <lineage>
        <taxon>Bacteria</taxon>
        <taxon>Bacillati</taxon>
        <taxon>Actinomycetota</taxon>
        <taxon>Actinomycetes</taxon>
        <taxon>Bifidobacteriales</taxon>
        <taxon>Bifidobacteriaceae</taxon>
        <taxon>Bifidobacterium</taxon>
    </lineage>
</organism>
<evidence type="ECO:0000256" key="8">
    <source>
        <dbReference type="SAM" id="Phobius"/>
    </source>
</evidence>
<evidence type="ECO:0000256" key="3">
    <source>
        <dbReference type="ARBA" id="ARBA00022475"/>
    </source>
</evidence>
<dbReference type="EMBL" id="VMHK01000004">
    <property type="protein sequence ID" value="TSJ82943.1"/>
    <property type="molecule type" value="Genomic_DNA"/>
</dbReference>
<evidence type="ECO:0000259" key="9">
    <source>
        <dbReference type="Pfam" id="PF02687"/>
    </source>
</evidence>
<protein>
    <submittedName>
        <fullName evidence="10">ABC transporter permease</fullName>
    </submittedName>
</protein>
<keyword evidence="6 8" id="KW-0472">Membrane</keyword>
<feature type="transmembrane region" description="Helical" evidence="8">
    <location>
        <begin position="71"/>
        <end position="92"/>
    </location>
</feature>
<dbReference type="GO" id="GO:0098797">
    <property type="term" value="C:plasma membrane protein complex"/>
    <property type="evidence" value="ECO:0007669"/>
    <property type="project" value="TreeGrafter"/>
</dbReference>
<reference evidence="10 11" key="1">
    <citation type="submission" date="2019-07" db="EMBL/GenBank/DDBJ databases">
        <title>Bifidobacterium asteroides genomes.</title>
        <authorList>
            <person name="Zheng H."/>
        </authorList>
    </citation>
    <scope>NUCLEOTIDE SEQUENCE [LARGE SCALE GENOMIC DNA]</scope>
    <source>
        <strain evidence="10 11">W8102</strain>
    </source>
</reference>
<evidence type="ECO:0000256" key="4">
    <source>
        <dbReference type="ARBA" id="ARBA00022692"/>
    </source>
</evidence>
<dbReference type="GO" id="GO:0044874">
    <property type="term" value="P:lipoprotein localization to outer membrane"/>
    <property type="evidence" value="ECO:0007669"/>
    <property type="project" value="TreeGrafter"/>
</dbReference>
<dbReference type="Pfam" id="PF02687">
    <property type="entry name" value="FtsX"/>
    <property type="match status" value="2"/>
</dbReference>
<feature type="domain" description="ABC3 transporter permease C-terminal" evidence="9">
    <location>
        <begin position="130"/>
        <end position="248"/>
    </location>
</feature>
<dbReference type="PANTHER" id="PTHR30489:SF0">
    <property type="entry name" value="LIPOPROTEIN-RELEASING SYSTEM TRANSMEMBRANE PROTEIN LOLE"/>
    <property type="match status" value="1"/>
</dbReference>
<feature type="transmembrane region" description="Helical" evidence="8">
    <location>
        <begin position="223"/>
        <end position="244"/>
    </location>
</feature>
<dbReference type="InterPro" id="IPR003838">
    <property type="entry name" value="ABC3_permease_C"/>
</dbReference>
<keyword evidence="11" id="KW-1185">Reference proteome</keyword>
<feature type="transmembrane region" description="Helical" evidence="8">
    <location>
        <begin position="265"/>
        <end position="286"/>
    </location>
</feature>
<accession>A0A556R219</accession>
<feature type="transmembrane region" description="Helical" evidence="8">
    <location>
        <begin position="683"/>
        <end position="703"/>
    </location>
</feature>
<proteinExistence type="inferred from homology"/>
<feature type="transmembrane region" description="Helical" evidence="8">
    <location>
        <begin position="648"/>
        <end position="671"/>
    </location>
</feature>
<sequence length="711" mass="76492">MPRIYGRAAVHSPDQHDSGRPGGRTMMHAGKGQAGRGEVPGRDSLHAFSSISRPTLFSLVLSLIRKHRASYAVMGLSTFLASLLTTSTMQVYQAGKSFDNIGDLNRLNTYQRLQAKVPYSNLSMVTIPALACCLLVSVFLVLSSVTFLIHERRREYAMMRLNGASRRRILIIGILEFSIPLALSNLIGCLVGSLLTIPVGRFYARSAEFSDSGMVFTPRIRPSIAVVTFIVMMVACLLGVWMAMRKVGGAAPLQLMTETSDKTKRIGWIRSSAALVFLILTLVVGFAPLPSMTLDLRIMLEVILVITTVYLAAPILVVLTVSVIGLIPAKVAGGPGLLALQRARKESAGSTAIALPAMMILTIVISLVAAMQAGSIGGAVLSLYPLKADVMATSLDSDAQNRNPSDLIGGMPEVRDFVTYQTQQWAMEGSPGQTATVVWEPAEQLQGQKVQSSPSIHFSFVQGNSSDLGSDRVAVNQDSSYSIGDTVRLLDRHDQPHEVRVVALVQSPEGIPELSAGNNYPLFLTAEDDLPQLGEDAHTIIPISAVNPTDAHGITSRLKSGLQGDFAVQTRQEYIDDFIQRGLSGQTAMTVMIVGGTVLALIFMMQSIAISAWERKRQNQRLNQIGVAWRSIAWSGVMETLTDVAGGAVMALLGIAIVEGCIALSFVQAGMSMALTPVPVGRFLLVTVVLLLVAVFTSWVCSLRSRKAEEG</sequence>
<feature type="region of interest" description="Disordered" evidence="7">
    <location>
        <begin position="1"/>
        <end position="39"/>
    </location>
</feature>
<keyword evidence="4 8" id="KW-0812">Transmembrane</keyword>
<name>A0A556R219_9BIFI</name>
<keyword evidence="5 8" id="KW-1133">Transmembrane helix</keyword>
<comment type="subcellular location">
    <subcellularLocation>
        <location evidence="1">Cell membrane</location>
        <topology evidence="1">Multi-pass membrane protein</topology>
    </subcellularLocation>
</comment>
<dbReference type="InterPro" id="IPR051447">
    <property type="entry name" value="Lipoprotein-release_system"/>
</dbReference>
<feature type="transmembrane region" description="Helical" evidence="8">
    <location>
        <begin position="348"/>
        <end position="371"/>
    </location>
</feature>
<feature type="domain" description="ABC3 transporter permease C-terminal" evidence="9">
    <location>
        <begin position="591"/>
        <end position="708"/>
    </location>
</feature>
<comment type="caution">
    <text evidence="10">The sequence shown here is derived from an EMBL/GenBank/DDBJ whole genome shotgun (WGS) entry which is preliminary data.</text>
</comment>
<evidence type="ECO:0000256" key="5">
    <source>
        <dbReference type="ARBA" id="ARBA00022989"/>
    </source>
</evidence>
<gene>
    <name evidence="10" type="ORF">FPK30_06245</name>
</gene>
<feature type="transmembrane region" description="Helical" evidence="8">
    <location>
        <begin position="170"/>
        <end position="203"/>
    </location>
</feature>
<evidence type="ECO:0000256" key="7">
    <source>
        <dbReference type="SAM" id="MobiDB-lite"/>
    </source>
</evidence>
<keyword evidence="3" id="KW-1003">Cell membrane</keyword>
<comment type="similarity">
    <text evidence="2">Belongs to the ABC-4 integral membrane protein family. LolC/E subfamily.</text>
</comment>
<feature type="transmembrane region" description="Helical" evidence="8">
    <location>
        <begin position="127"/>
        <end position="149"/>
    </location>
</feature>
<feature type="transmembrane region" description="Helical" evidence="8">
    <location>
        <begin position="588"/>
        <end position="613"/>
    </location>
</feature>
<dbReference type="PANTHER" id="PTHR30489">
    <property type="entry name" value="LIPOPROTEIN-RELEASING SYSTEM TRANSMEMBRANE PROTEIN LOLE"/>
    <property type="match status" value="1"/>
</dbReference>
<dbReference type="Proteomes" id="UP000316508">
    <property type="component" value="Unassembled WGS sequence"/>
</dbReference>
<evidence type="ECO:0000256" key="1">
    <source>
        <dbReference type="ARBA" id="ARBA00004651"/>
    </source>
</evidence>
<dbReference type="AlphaFoldDB" id="A0A556R219"/>
<evidence type="ECO:0000256" key="6">
    <source>
        <dbReference type="ARBA" id="ARBA00023136"/>
    </source>
</evidence>